<evidence type="ECO:0000313" key="2">
    <source>
        <dbReference type="EMBL" id="BAW82293.1"/>
    </source>
</evidence>
<dbReference type="SUPFAM" id="SSF81901">
    <property type="entry name" value="HCP-like"/>
    <property type="match status" value="1"/>
</dbReference>
<evidence type="ECO:0000313" key="4">
    <source>
        <dbReference type="Proteomes" id="UP000258667"/>
    </source>
</evidence>
<dbReference type="EMBL" id="CP032049">
    <property type="protein sequence ID" value="AXU06031.1"/>
    <property type="molecule type" value="Genomic_DNA"/>
</dbReference>
<protein>
    <recommendedName>
        <fullName evidence="5">Tetratricopeptide repeat protein</fullName>
    </recommendedName>
</protein>
<evidence type="ECO:0008006" key="5">
    <source>
        <dbReference type="Google" id="ProtNLM"/>
    </source>
</evidence>
<gene>
    <name evidence="1" type="ORF">D0Z68_00275</name>
    <name evidence="2" type="ORF">RJYHM_0035</name>
</gene>
<reference evidence="1 4" key="2">
    <citation type="submission" date="2018-08" db="EMBL/GenBank/DDBJ databases">
        <title>Complete genomic DNA sequence of Rickettsia japonica in China.</title>
        <authorList>
            <person name="Lu Q."/>
            <person name="Li C."/>
        </authorList>
    </citation>
    <scope>NUCLEOTIDE SEQUENCE [LARGE SCALE GENOMIC DNA]</scope>
    <source>
        <strain evidence="1 4">LA4/2015</strain>
    </source>
</reference>
<dbReference type="EMBL" id="AP017602">
    <property type="protein sequence ID" value="BAW82293.1"/>
    <property type="molecule type" value="Genomic_DNA"/>
</dbReference>
<accession>A0AAD1FKK7</accession>
<evidence type="ECO:0000313" key="1">
    <source>
        <dbReference type="EMBL" id="AXU06031.1"/>
    </source>
</evidence>
<name>A0AAD1FKK7_RICJA</name>
<proteinExistence type="predicted"/>
<organism evidence="2 3">
    <name type="scientific">Rickettsia japonica</name>
    <dbReference type="NCBI Taxonomy" id="35790"/>
    <lineage>
        <taxon>Bacteria</taxon>
        <taxon>Pseudomonadati</taxon>
        <taxon>Pseudomonadota</taxon>
        <taxon>Alphaproteobacteria</taxon>
        <taxon>Rickettsiales</taxon>
        <taxon>Rickettsiaceae</taxon>
        <taxon>Rickettsieae</taxon>
        <taxon>Rickettsia</taxon>
        <taxon>spotted fever group</taxon>
    </lineage>
</organism>
<evidence type="ECO:0000313" key="3">
    <source>
        <dbReference type="Proteomes" id="UP000217846"/>
    </source>
</evidence>
<dbReference type="GeneID" id="34514979"/>
<reference evidence="2 3" key="1">
    <citation type="journal article" date="2017" name="Genome Biol. Evol.">
        <title>Extremely Low Genomic Diversity of Rickettsia japonica Distributed in Japan.</title>
        <authorList>
            <person name="Akter A."/>
            <person name="Ooka T."/>
            <person name="Gotoh Y."/>
            <person name="Yamamoto S."/>
            <person name="Fujita H."/>
            <person name="Terasoma F."/>
            <person name="Kida K."/>
            <person name="Taira M."/>
            <person name="Nakadouzono F."/>
            <person name="Gokuden M."/>
            <person name="Hirano M."/>
            <person name="Miyashiro M."/>
            <person name="Inari K."/>
            <person name="Shimazu Y."/>
            <person name="Tabara K."/>
            <person name="Toyoda A."/>
            <person name="Yoshimura D."/>
            <person name="Itoh T."/>
            <person name="Kitano T."/>
            <person name="Sato M.P."/>
            <person name="Katsura K."/>
            <person name="Mondal S.I."/>
            <person name="Ogura Y."/>
            <person name="Ando S."/>
            <person name="Hayashi T."/>
        </authorList>
    </citation>
    <scope>NUCLEOTIDE SEQUENCE [LARGE SCALE GENOMIC DNA]</scope>
    <source>
        <strain evidence="2 3">YH_M</strain>
    </source>
</reference>
<dbReference type="Proteomes" id="UP000217846">
    <property type="component" value="Chromosome"/>
</dbReference>
<dbReference type="Proteomes" id="UP000258667">
    <property type="component" value="Chromosome"/>
</dbReference>
<dbReference type="RefSeq" id="WP_024704424.1">
    <property type="nucleotide sequence ID" value="NZ_AP017572.1"/>
</dbReference>
<dbReference type="AlphaFoldDB" id="A0AAD1FKK7"/>
<keyword evidence="4" id="KW-1185">Reference proteome</keyword>
<sequence>MLPDQALPIYNLLEKLLKETHKSINDCYKNENLYKHQLAKIYCQQAQICTPNGSTKLSKDSIGLYENAANLGSEEANIKLGKIEFKSGNYVKALEYFKNTTHISYAKDAFNKLLHLKESELKKKIQQKNPQDIAKLASEIIELYSSQGDFYNQYNLDISEKSLQDSLKVFCLNTKALIEERGGPKPYGILYDLSKGLTSIIFSPCSQLKFIQKTEKYKNLAEKFNIS</sequence>